<proteinExistence type="predicted"/>
<reference evidence="1" key="2">
    <citation type="submission" date="2025-09" db="UniProtKB">
        <authorList>
            <consortium name="Ensembl"/>
        </authorList>
    </citation>
    <scope>IDENTIFICATION</scope>
</reference>
<protein>
    <submittedName>
        <fullName evidence="1">Uncharacterized protein</fullName>
    </submittedName>
</protein>
<dbReference type="SUPFAM" id="SSF56436">
    <property type="entry name" value="C-type lectin-like"/>
    <property type="match status" value="1"/>
</dbReference>
<sequence length="120" mass="13716">MPGAVEFRKRPSVPVRGCFVDWQLGCRSHTFSQGKSLRRTGTLSLENWDLCSHHLLLVAFISLSSLCTDRGWTCCPKGWRRFQRSCYFLSLDMMNWAESQQNCTGMGSQGFDVTSGRERK</sequence>
<reference evidence="1" key="1">
    <citation type="submission" date="2025-08" db="UniProtKB">
        <authorList>
            <consortium name="Ensembl"/>
        </authorList>
    </citation>
    <scope>IDENTIFICATION</scope>
</reference>
<dbReference type="Proteomes" id="UP000694396">
    <property type="component" value="Unplaced"/>
</dbReference>
<dbReference type="InterPro" id="IPR016187">
    <property type="entry name" value="CTDL_fold"/>
</dbReference>
<dbReference type="AlphaFoldDB" id="A0A8C3RAX9"/>
<dbReference type="Ensembl" id="ENSCRFT00000018102.1">
    <property type="protein sequence ID" value="ENSCRFP00000017498.1"/>
    <property type="gene ID" value="ENSCRFG00000013333.1"/>
</dbReference>
<accession>A0A8C3RAX9</accession>
<keyword evidence="2" id="KW-1185">Reference proteome</keyword>
<evidence type="ECO:0000313" key="1">
    <source>
        <dbReference type="Ensembl" id="ENSCRFP00000017498.1"/>
    </source>
</evidence>
<name>A0A8C3RAX9_9PASS</name>
<dbReference type="Gene3D" id="3.10.100.10">
    <property type="entry name" value="Mannose-Binding Protein A, subunit A"/>
    <property type="match status" value="1"/>
</dbReference>
<evidence type="ECO:0000313" key="2">
    <source>
        <dbReference type="Proteomes" id="UP000694396"/>
    </source>
</evidence>
<dbReference type="InterPro" id="IPR016186">
    <property type="entry name" value="C-type_lectin-like/link_sf"/>
</dbReference>
<organism evidence="1 2">
    <name type="scientific">Cyanoderma ruficeps</name>
    <name type="common">rufous-capped babbler</name>
    <dbReference type="NCBI Taxonomy" id="181631"/>
    <lineage>
        <taxon>Eukaryota</taxon>
        <taxon>Metazoa</taxon>
        <taxon>Chordata</taxon>
        <taxon>Craniata</taxon>
        <taxon>Vertebrata</taxon>
        <taxon>Euteleostomi</taxon>
        <taxon>Archelosauria</taxon>
        <taxon>Archosauria</taxon>
        <taxon>Dinosauria</taxon>
        <taxon>Saurischia</taxon>
        <taxon>Theropoda</taxon>
        <taxon>Coelurosauria</taxon>
        <taxon>Aves</taxon>
        <taxon>Neognathae</taxon>
        <taxon>Neoaves</taxon>
        <taxon>Telluraves</taxon>
        <taxon>Australaves</taxon>
        <taxon>Passeriformes</taxon>
        <taxon>Sylvioidea</taxon>
        <taxon>Timaliidae</taxon>
        <taxon>Cyanoderma</taxon>
    </lineage>
</organism>